<gene>
    <name evidence="1" type="ORF">KW868_11415</name>
</gene>
<sequence>MYSRRSNLVLGFHGLDESVGKRIILGDDELLPSENDYDWLGHGIYFWENSLARAQMWAEQQSKRKDTSVKKPFAIGATIDLGHCLDLLDQYWLDYVSDAYTFMVEELKAEGKEIPKNTAWTPTDIDFKKRELDCAVILYAIQMAEKEDEPFDSVRAAFWEGKDLYPNAGFKQHSHIQISIINPQCIRGIFLPKQDI</sequence>
<protein>
    <recommendedName>
        <fullName evidence="3">DUF3990 domain-containing protein</fullName>
    </recommendedName>
</protein>
<dbReference type="AlphaFoldDB" id="A0A8X8KD09"/>
<dbReference type="EMBL" id="JAHWXT010000003">
    <property type="protein sequence ID" value="MCF0265059.1"/>
    <property type="molecule type" value="Genomic_DNA"/>
</dbReference>
<dbReference type="SUPFAM" id="SSF56399">
    <property type="entry name" value="ADP-ribosylation"/>
    <property type="match status" value="1"/>
</dbReference>
<name>A0A8X8KD09_ACIGI</name>
<dbReference type="Proteomes" id="UP000887320">
    <property type="component" value="Unassembled WGS sequence"/>
</dbReference>
<comment type="caution">
    <text evidence="1">The sequence shown here is derived from an EMBL/GenBank/DDBJ whole genome shotgun (WGS) entry which is preliminary data.</text>
</comment>
<accession>A0A8X8KD09</accession>
<organism evidence="1 2">
    <name type="scientific">Acinetobacter guillouiae</name>
    <name type="common">Acinetobacter genomosp. 11</name>
    <dbReference type="NCBI Taxonomy" id="106649"/>
    <lineage>
        <taxon>Bacteria</taxon>
        <taxon>Pseudomonadati</taxon>
        <taxon>Pseudomonadota</taxon>
        <taxon>Gammaproteobacteria</taxon>
        <taxon>Moraxellales</taxon>
        <taxon>Moraxellaceae</taxon>
        <taxon>Acinetobacter</taxon>
    </lineage>
</organism>
<evidence type="ECO:0000313" key="2">
    <source>
        <dbReference type="Proteomes" id="UP000887320"/>
    </source>
</evidence>
<proteinExistence type="predicted"/>
<dbReference type="RefSeq" id="WP_004818329.1">
    <property type="nucleotide sequence ID" value="NZ_JAHWXT010000003.1"/>
</dbReference>
<reference evidence="1" key="1">
    <citation type="submission" date="2021-07" db="EMBL/GenBank/DDBJ databases">
        <authorList>
            <person name="Fernandez M."/>
            <person name="Pereira P."/>
            <person name="Torres Tejerizo G.A."/>
            <person name="Gonzalez P."/>
            <person name="Agostini E."/>
        </authorList>
    </citation>
    <scope>NUCLEOTIDE SEQUENCE</scope>
    <source>
        <strain evidence="1">SFC 500-1A</strain>
    </source>
</reference>
<evidence type="ECO:0008006" key="3">
    <source>
        <dbReference type="Google" id="ProtNLM"/>
    </source>
</evidence>
<evidence type="ECO:0000313" key="1">
    <source>
        <dbReference type="EMBL" id="MCF0265059.1"/>
    </source>
</evidence>